<dbReference type="EMBL" id="JARKHS020034195">
    <property type="protein sequence ID" value="KAK8758374.1"/>
    <property type="molecule type" value="Genomic_DNA"/>
</dbReference>
<sequence length="75" mass="8514">MPCLQNLLSRTTHHRSRAVPLRTCTVYACVDCCFLLFLKCSCYVLFRVFTNLLIHDVSIGCVKRCVVSNRSDCGL</sequence>
<evidence type="ECO:0000313" key="2">
    <source>
        <dbReference type="Proteomes" id="UP001321473"/>
    </source>
</evidence>
<protein>
    <submittedName>
        <fullName evidence="1">Uncharacterized protein</fullName>
    </submittedName>
</protein>
<organism evidence="1 2">
    <name type="scientific">Amblyomma americanum</name>
    <name type="common">Lone star tick</name>
    <dbReference type="NCBI Taxonomy" id="6943"/>
    <lineage>
        <taxon>Eukaryota</taxon>
        <taxon>Metazoa</taxon>
        <taxon>Ecdysozoa</taxon>
        <taxon>Arthropoda</taxon>
        <taxon>Chelicerata</taxon>
        <taxon>Arachnida</taxon>
        <taxon>Acari</taxon>
        <taxon>Parasitiformes</taxon>
        <taxon>Ixodida</taxon>
        <taxon>Ixodoidea</taxon>
        <taxon>Ixodidae</taxon>
        <taxon>Amblyomminae</taxon>
        <taxon>Amblyomma</taxon>
    </lineage>
</organism>
<evidence type="ECO:0000313" key="1">
    <source>
        <dbReference type="EMBL" id="KAK8758374.1"/>
    </source>
</evidence>
<gene>
    <name evidence="1" type="ORF">V5799_003995</name>
</gene>
<proteinExistence type="predicted"/>
<reference evidence="1 2" key="1">
    <citation type="journal article" date="2023" name="Arcadia Sci">
        <title>De novo assembly of a long-read Amblyomma americanum tick genome.</title>
        <authorList>
            <person name="Chou S."/>
            <person name="Poskanzer K.E."/>
            <person name="Rollins M."/>
            <person name="Thuy-Boun P.S."/>
        </authorList>
    </citation>
    <scope>NUCLEOTIDE SEQUENCE [LARGE SCALE GENOMIC DNA]</scope>
    <source>
        <strain evidence="1">F_SG_1</strain>
        <tissue evidence="1">Salivary glands</tissue>
    </source>
</reference>
<accession>A0AAQ4D7D4</accession>
<dbReference type="AlphaFoldDB" id="A0AAQ4D7D4"/>
<comment type="caution">
    <text evidence="1">The sequence shown here is derived from an EMBL/GenBank/DDBJ whole genome shotgun (WGS) entry which is preliminary data.</text>
</comment>
<keyword evidence="2" id="KW-1185">Reference proteome</keyword>
<dbReference type="Proteomes" id="UP001321473">
    <property type="component" value="Unassembled WGS sequence"/>
</dbReference>
<name>A0AAQ4D7D4_AMBAM</name>